<dbReference type="Gene3D" id="3.30.1490.480">
    <property type="entry name" value="Endolytic murein transglycosylase"/>
    <property type="match status" value="1"/>
</dbReference>
<reference evidence="8 9" key="1">
    <citation type="journal article" date="2015" name="Nature">
        <title>rRNA introns, odd ribosomes, and small enigmatic genomes across a large radiation of phyla.</title>
        <authorList>
            <person name="Brown C.T."/>
            <person name="Hug L.A."/>
            <person name="Thomas B.C."/>
            <person name="Sharon I."/>
            <person name="Castelle C.J."/>
            <person name="Singh A."/>
            <person name="Wilkins M.J."/>
            <person name="Williams K.H."/>
            <person name="Banfield J.F."/>
        </authorList>
    </citation>
    <scope>NUCLEOTIDE SEQUENCE [LARGE SCALE GENOMIC DNA]</scope>
</reference>
<keyword evidence="2 7" id="KW-0812">Transmembrane</keyword>
<dbReference type="AlphaFoldDB" id="A0A0G1ZET8"/>
<evidence type="ECO:0000256" key="1">
    <source>
        <dbReference type="ARBA" id="ARBA00022475"/>
    </source>
</evidence>
<evidence type="ECO:0000256" key="3">
    <source>
        <dbReference type="ARBA" id="ARBA00022989"/>
    </source>
</evidence>
<name>A0A0G1ZET8_9BACT</name>
<dbReference type="Pfam" id="PF02618">
    <property type="entry name" value="YceG"/>
    <property type="match status" value="1"/>
</dbReference>
<dbReference type="GO" id="GO:0071555">
    <property type="term" value="P:cell wall organization"/>
    <property type="evidence" value="ECO:0007669"/>
    <property type="project" value="UniProtKB-KW"/>
</dbReference>
<evidence type="ECO:0008006" key="10">
    <source>
        <dbReference type="Google" id="ProtNLM"/>
    </source>
</evidence>
<keyword evidence="4 7" id="KW-0472">Membrane</keyword>
<evidence type="ECO:0000256" key="5">
    <source>
        <dbReference type="ARBA" id="ARBA00023239"/>
    </source>
</evidence>
<dbReference type="PATRIC" id="fig|1618668.3.peg.397"/>
<evidence type="ECO:0000313" key="8">
    <source>
        <dbReference type="EMBL" id="KKW17739.1"/>
    </source>
</evidence>
<keyword evidence="5" id="KW-0456">Lyase</keyword>
<sequence length="285" mass="32682">MKNFNNILKKALDKTHVVIEKFLSYSRENANQRTLIIVPVIVVVILIPYLVFIRPPSAFPAGELVEIPEGLSLSEIAELLEREQVVRSATLFRSAVYVFGRERNVKFGDYFFKEPRNAFIVARALSYGVYGLEPIRIRVSEGTMVREMASLFAVYLKRFDEERFLSEARPMEGYLFPDTYFFLPNADDRLVLRTLRQSFYSRTVELEEEISASGRSLEDIVISGSASISACRFRWTRCSFTHLAGPRLSLRVLILRAIRRITHIAFAASPRPPSEAHRSIRSVRP</sequence>
<organism evidence="8 9">
    <name type="scientific">Candidatus Kaiserbacteria bacterium GW2011_GWA1_50_28</name>
    <dbReference type="NCBI Taxonomy" id="1618668"/>
    <lineage>
        <taxon>Bacteria</taxon>
        <taxon>Candidatus Kaiseribacteriota</taxon>
    </lineage>
</organism>
<dbReference type="GO" id="GO:0016829">
    <property type="term" value="F:lyase activity"/>
    <property type="evidence" value="ECO:0007669"/>
    <property type="project" value="UniProtKB-KW"/>
</dbReference>
<feature type="transmembrane region" description="Helical" evidence="7">
    <location>
        <begin position="34"/>
        <end position="52"/>
    </location>
</feature>
<accession>A0A0G1ZET8</accession>
<comment type="caution">
    <text evidence="8">The sequence shown here is derived from an EMBL/GenBank/DDBJ whole genome shotgun (WGS) entry which is preliminary data.</text>
</comment>
<dbReference type="PANTHER" id="PTHR30518:SF2">
    <property type="entry name" value="ENDOLYTIC MUREIN TRANSGLYCOSYLASE"/>
    <property type="match status" value="1"/>
</dbReference>
<dbReference type="InterPro" id="IPR003770">
    <property type="entry name" value="MLTG-like"/>
</dbReference>
<evidence type="ECO:0000256" key="4">
    <source>
        <dbReference type="ARBA" id="ARBA00023136"/>
    </source>
</evidence>
<keyword evidence="3 7" id="KW-1133">Transmembrane helix</keyword>
<evidence type="ECO:0000256" key="2">
    <source>
        <dbReference type="ARBA" id="ARBA00022692"/>
    </source>
</evidence>
<evidence type="ECO:0000256" key="7">
    <source>
        <dbReference type="SAM" id="Phobius"/>
    </source>
</evidence>
<dbReference type="PANTHER" id="PTHR30518">
    <property type="entry name" value="ENDOLYTIC MUREIN TRANSGLYCOSYLASE"/>
    <property type="match status" value="1"/>
</dbReference>
<keyword evidence="6" id="KW-0961">Cell wall biogenesis/degradation</keyword>
<evidence type="ECO:0000313" key="9">
    <source>
        <dbReference type="Proteomes" id="UP000034057"/>
    </source>
</evidence>
<evidence type="ECO:0000256" key="6">
    <source>
        <dbReference type="ARBA" id="ARBA00023316"/>
    </source>
</evidence>
<protein>
    <recommendedName>
        <fullName evidence="10">Aminodeoxychorismate lyase</fullName>
    </recommendedName>
</protein>
<proteinExistence type="predicted"/>
<dbReference type="EMBL" id="LCQO01000029">
    <property type="protein sequence ID" value="KKW17739.1"/>
    <property type="molecule type" value="Genomic_DNA"/>
</dbReference>
<gene>
    <name evidence="8" type="ORF">UY59_C0029G0004</name>
</gene>
<dbReference type="Proteomes" id="UP000034057">
    <property type="component" value="Unassembled WGS sequence"/>
</dbReference>
<keyword evidence="1" id="KW-1003">Cell membrane</keyword>